<evidence type="ECO:0000256" key="2">
    <source>
        <dbReference type="ARBA" id="ARBA00022896"/>
    </source>
</evidence>
<sequence>MKCIKQLAESPGLTSIPSNYAFTTNPDDQAVSEEPEDLLPVIDFSLLTSGTPHQRSKIIQELGQACKDWGFFMLINHGIPESLMEAVIEGIRGFFDLTEEEKREFEQTNVLNPIRYGTSFNRSMEKVSFWRDFLKAFVHPEFNFPNKPAGFRFTESVDQEETKWKQMERQNVATWKRKRANRDGEREICYLSWRRRGGSSQPTMGATTARGGSLVA</sequence>
<name>A0A2N9J4K5_FAGSY</name>
<keyword evidence="2" id="KW-0847">Vitamin C</keyword>
<evidence type="ECO:0000256" key="4">
    <source>
        <dbReference type="SAM" id="MobiDB-lite"/>
    </source>
</evidence>
<dbReference type="EMBL" id="OIVN01006358">
    <property type="protein sequence ID" value="SPD31379.1"/>
    <property type="molecule type" value="Genomic_DNA"/>
</dbReference>
<keyword evidence="1" id="KW-0479">Metal-binding</keyword>
<proteinExistence type="predicted"/>
<evidence type="ECO:0000256" key="3">
    <source>
        <dbReference type="ARBA" id="ARBA00023004"/>
    </source>
</evidence>
<dbReference type="Pfam" id="PF14226">
    <property type="entry name" value="DIOX_N"/>
    <property type="match status" value="1"/>
</dbReference>
<gene>
    <name evidence="6" type="ORF">FSB_LOCUS59261</name>
</gene>
<feature type="domain" description="Non-haem dioxygenase N-terminal" evidence="5">
    <location>
        <begin position="39"/>
        <end position="141"/>
    </location>
</feature>
<dbReference type="SUPFAM" id="SSF51197">
    <property type="entry name" value="Clavaminate synthase-like"/>
    <property type="match status" value="1"/>
</dbReference>
<evidence type="ECO:0000256" key="1">
    <source>
        <dbReference type="ARBA" id="ARBA00022723"/>
    </source>
</evidence>
<feature type="region of interest" description="Disordered" evidence="4">
    <location>
        <begin position="197"/>
        <end position="216"/>
    </location>
</feature>
<evidence type="ECO:0000313" key="6">
    <source>
        <dbReference type="EMBL" id="SPD31379.1"/>
    </source>
</evidence>
<dbReference type="GO" id="GO:0046872">
    <property type="term" value="F:metal ion binding"/>
    <property type="evidence" value="ECO:0007669"/>
    <property type="project" value="UniProtKB-KW"/>
</dbReference>
<dbReference type="Gene3D" id="2.60.120.330">
    <property type="entry name" value="B-lactam Antibiotic, Isopenicillin N Synthase, Chain"/>
    <property type="match status" value="1"/>
</dbReference>
<dbReference type="AlphaFoldDB" id="A0A2N9J4K5"/>
<keyword evidence="3" id="KW-0408">Iron</keyword>
<dbReference type="GO" id="GO:0031418">
    <property type="term" value="F:L-ascorbic acid binding"/>
    <property type="evidence" value="ECO:0007669"/>
    <property type="project" value="UniProtKB-KW"/>
</dbReference>
<evidence type="ECO:0000259" key="5">
    <source>
        <dbReference type="Pfam" id="PF14226"/>
    </source>
</evidence>
<organism evidence="6">
    <name type="scientific">Fagus sylvatica</name>
    <name type="common">Beechnut</name>
    <dbReference type="NCBI Taxonomy" id="28930"/>
    <lineage>
        <taxon>Eukaryota</taxon>
        <taxon>Viridiplantae</taxon>
        <taxon>Streptophyta</taxon>
        <taxon>Embryophyta</taxon>
        <taxon>Tracheophyta</taxon>
        <taxon>Spermatophyta</taxon>
        <taxon>Magnoliopsida</taxon>
        <taxon>eudicotyledons</taxon>
        <taxon>Gunneridae</taxon>
        <taxon>Pentapetalae</taxon>
        <taxon>rosids</taxon>
        <taxon>fabids</taxon>
        <taxon>Fagales</taxon>
        <taxon>Fagaceae</taxon>
        <taxon>Fagus</taxon>
    </lineage>
</organism>
<reference evidence="6" key="1">
    <citation type="submission" date="2018-02" db="EMBL/GenBank/DDBJ databases">
        <authorList>
            <person name="Cohen D.B."/>
            <person name="Kent A.D."/>
        </authorList>
    </citation>
    <scope>NUCLEOTIDE SEQUENCE</scope>
</reference>
<dbReference type="InterPro" id="IPR026992">
    <property type="entry name" value="DIOX_N"/>
</dbReference>
<dbReference type="InterPro" id="IPR027443">
    <property type="entry name" value="IPNS-like_sf"/>
</dbReference>
<accession>A0A2N9J4K5</accession>
<dbReference type="InterPro" id="IPR050295">
    <property type="entry name" value="Plant_2OG-oxidoreductases"/>
</dbReference>
<protein>
    <recommendedName>
        <fullName evidence="5">Non-haem dioxygenase N-terminal domain-containing protein</fullName>
    </recommendedName>
</protein>
<dbReference type="PANTHER" id="PTHR47991">
    <property type="entry name" value="OXOGLUTARATE/IRON-DEPENDENT DIOXYGENASE"/>
    <property type="match status" value="1"/>
</dbReference>